<dbReference type="SUPFAM" id="SSF53649">
    <property type="entry name" value="Alkaline phosphatase-like"/>
    <property type="match status" value="1"/>
</dbReference>
<dbReference type="OrthoDB" id="102174at2157"/>
<dbReference type="InterPro" id="IPR017850">
    <property type="entry name" value="Alkaline_phosphatase_core_sf"/>
</dbReference>
<keyword evidence="3" id="KW-1185">Reference proteome</keyword>
<dbReference type="RefSeq" id="WP_068665507.1">
    <property type="nucleotide sequence ID" value="NZ_CP015520.1"/>
</dbReference>
<evidence type="ECO:0000313" key="2">
    <source>
        <dbReference type="EMBL" id="ANF22624.1"/>
    </source>
</evidence>
<dbReference type="Gene3D" id="3.40.720.10">
    <property type="entry name" value="Alkaline Phosphatase, subunit A"/>
    <property type="match status" value="1"/>
</dbReference>
<sequence>MDYVNVIFILIDTLRKDYAKPLETELKRLDFISYENAIAPAPWTIPSHASLFTGFYPALHGAHETKSKKGADVKLNDSYTMTIRLKELGYESWLLTSNPYIHPRFGFSGFDYIYEPPLLSKMWDGMLSLSEREKLKRLKQIHNWKTKSEIIRILLLEKHFKLLVKISLEHVIRRLYINQALSMFKGWPKEKGSRDIIEELKKSDTLTNEPKFIFINLMEVHEPYSLFEKPIQETLENLKRNKPVDPNLVKNWRKKYPEEVEYVTKKILEMMRIFKETEIFDDSLIIVTSDHGQLLGEHGRINHGTFLYDELLRVPLLIKYPTDYEIEHVTEDSKYISLTKLKPFIFGIIGNDLDDDSILYEETVFAESYGTHLNVGEPSNEEEKRNIEQLEKYRIAIYYKNFKGIFNVTDWKFEKIKSYDPNIEVTDDIVKHMKKEVIKFLKTATIAKVPKIKL</sequence>
<dbReference type="PANTHER" id="PTHR43751:SF3">
    <property type="entry name" value="SULFATASE N-TERMINAL DOMAIN-CONTAINING PROTEIN"/>
    <property type="match status" value="1"/>
</dbReference>
<dbReference type="Pfam" id="PF00884">
    <property type="entry name" value="Sulfatase"/>
    <property type="match status" value="1"/>
</dbReference>
<dbReference type="PANTHER" id="PTHR43751">
    <property type="entry name" value="SULFATASE"/>
    <property type="match status" value="1"/>
</dbReference>
<dbReference type="EMBL" id="CP015520">
    <property type="protein sequence ID" value="ANF22624.1"/>
    <property type="molecule type" value="Genomic_DNA"/>
</dbReference>
<evidence type="ECO:0000313" key="3">
    <source>
        <dbReference type="Proteomes" id="UP000076969"/>
    </source>
</evidence>
<dbReference type="InterPro" id="IPR052701">
    <property type="entry name" value="GAG_Ulvan_Degrading_Sulfatases"/>
</dbReference>
<feature type="domain" description="Sulfatase N-terminal" evidence="1">
    <location>
        <begin position="5"/>
        <end position="347"/>
    </location>
</feature>
<organism evidence="2 3">
    <name type="scientific">Thermococcus piezophilus</name>
    <dbReference type="NCBI Taxonomy" id="1712654"/>
    <lineage>
        <taxon>Archaea</taxon>
        <taxon>Methanobacteriati</taxon>
        <taxon>Methanobacteriota</taxon>
        <taxon>Thermococci</taxon>
        <taxon>Thermococcales</taxon>
        <taxon>Thermococcaceae</taxon>
        <taxon>Thermococcus</taxon>
    </lineage>
</organism>
<dbReference type="InterPro" id="IPR000917">
    <property type="entry name" value="Sulfatase_N"/>
</dbReference>
<dbReference type="KEGG" id="tpie:A7C91_05155"/>
<name>A0A172WGQ3_9EURY</name>
<accession>A0A172WGQ3</accession>
<dbReference type="GeneID" id="28495559"/>
<evidence type="ECO:0000259" key="1">
    <source>
        <dbReference type="Pfam" id="PF00884"/>
    </source>
</evidence>
<reference evidence="3" key="1">
    <citation type="journal article" date="2016" name="Syst. Appl. Microbiol.">
        <title>Thermococcus piezophilus sp. nov., a novel hyperthermophilic and piezophilic archaeon with a broad pressure range for growth, isolated from a deepest hydrothermal vent at the Mid-Cayman Rise.</title>
        <authorList>
            <person name="Dalmasso C."/>
            <person name="Oger P."/>
            <person name="Selva G."/>
            <person name="Courtine D."/>
            <person name="L'Haridon S."/>
            <person name="Garlaschelli A."/>
            <person name="Roussel E."/>
            <person name="Miyazaki J."/>
            <person name="Reveillaud J."/>
            <person name="Jebbar M."/>
            <person name="Takai K."/>
            <person name="Maignien L."/>
            <person name="Alain K."/>
        </authorList>
    </citation>
    <scope>NUCLEOTIDE SEQUENCE [LARGE SCALE GENOMIC DNA]</scope>
    <source>
        <strain evidence="3">CDGS</strain>
    </source>
</reference>
<dbReference type="AlphaFoldDB" id="A0A172WGQ3"/>
<dbReference type="Proteomes" id="UP000076969">
    <property type="component" value="Chromosome"/>
</dbReference>
<protein>
    <recommendedName>
        <fullName evidence="1">Sulfatase N-terminal domain-containing protein</fullName>
    </recommendedName>
</protein>
<dbReference type="STRING" id="1712654.A7C91_05155"/>
<proteinExistence type="predicted"/>
<gene>
    <name evidence="2" type="ORF">A7C91_05155</name>
</gene>